<reference evidence="4" key="1">
    <citation type="submission" date="2020-01" db="EMBL/GenBank/DDBJ databases">
        <authorList>
            <consortium name="DOE Joint Genome Institute"/>
            <person name="Haridas S."/>
            <person name="Albert R."/>
            <person name="Binder M."/>
            <person name="Bloem J."/>
            <person name="Labutti K."/>
            <person name="Salamov A."/>
            <person name="Andreopoulos B."/>
            <person name="Baker S.E."/>
            <person name="Barry K."/>
            <person name="Bills G."/>
            <person name="Bluhm B.H."/>
            <person name="Cannon C."/>
            <person name="Castanera R."/>
            <person name="Culley D.E."/>
            <person name="Daum C."/>
            <person name="Ezra D."/>
            <person name="Gonzalez J.B."/>
            <person name="Henrissat B."/>
            <person name="Kuo A."/>
            <person name="Liang C."/>
            <person name="Lipzen A."/>
            <person name="Lutzoni F."/>
            <person name="Magnuson J."/>
            <person name="Mondo S."/>
            <person name="Nolan M."/>
            <person name="Ohm R."/>
            <person name="Pangilinan J."/>
            <person name="Park H.-J."/>
            <person name="Ramirez L."/>
            <person name="Alfaro M."/>
            <person name="Sun H."/>
            <person name="Tritt A."/>
            <person name="Yoshinaga Y."/>
            <person name="Zwiers L.-H."/>
            <person name="Turgeon B.G."/>
            <person name="Goodwin S.B."/>
            <person name="Spatafora J.W."/>
            <person name="Crous P.W."/>
            <person name="Grigoriev I.V."/>
        </authorList>
    </citation>
    <scope>NUCLEOTIDE SEQUENCE</scope>
    <source>
        <strain evidence="4">CBS 342.82</strain>
    </source>
</reference>
<dbReference type="Proteomes" id="UP000504637">
    <property type="component" value="Unplaced"/>
</dbReference>
<organism evidence="4">
    <name type="scientific">Dissoconium aciculare CBS 342.82</name>
    <dbReference type="NCBI Taxonomy" id="1314786"/>
    <lineage>
        <taxon>Eukaryota</taxon>
        <taxon>Fungi</taxon>
        <taxon>Dikarya</taxon>
        <taxon>Ascomycota</taxon>
        <taxon>Pezizomycotina</taxon>
        <taxon>Dothideomycetes</taxon>
        <taxon>Dothideomycetidae</taxon>
        <taxon>Mycosphaerellales</taxon>
        <taxon>Dissoconiaceae</taxon>
        <taxon>Dissoconium</taxon>
    </lineage>
</organism>
<evidence type="ECO:0000256" key="1">
    <source>
        <dbReference type="SAM" id="MobiDB-lite"/>
    </source>
</evidence>
<proteinExistence type="predicted"/>
<evidence type="ECO:0008006" key="5">
    <source>
        <dbReference type="Google" id="ProtNLM"/>
    </source>
</evidence>
<feature type="region of interest" description="Disordered" evidence="1">
    <location>
        <begin position="59"/>
        <end position="90"/>
    </location>
</feature>
<feature type="signal peptide" evidence="2">
    <location>
        <begin position="1"/>
        <end position="15"/>
    </location>
</feature>
<keyword evidence="2" id="KW-0732">Signal</keyword>
<evidence type="ECO:0000256" key="2">
    <source>
        <dbReference type="SAM" id="SignalP"/>
    </source>
</evidence>
<sequence length="90" mass="9863">MRPIAFLSFLPWLLSLRENILLPRGKDLVSLEVKNCRRLCLSLSAQIPIVVVDLQATRPASVQTSGVGKGPSEERQGLHSSTHAPCETQT</sequence>
<dbReference type="AlphaFoldDB" id="A0A6J3M6A3"/>
<feature type="compositionally biased region" description="Polar residues" evidence="1">
    <location>
        <begin position="78"/>
        <end position="90"/>
    </location>
</feature>
<feature type="chain" id="PRO_5027051289" description="Secreted protein" evidence="2">
    <location>
        <begin position="16"/>
        <end position="90"/>
    </location>
</feature>
<evidence type="ECO:0000313" key="4">
    <source>
        <dbReference type="RefSeq" id="XP_033460464.1"/>
    </source>
</evidence>
<gene>
    <name evidence="4" type="ORF">K489DRAFT_379429</name>
</gene>
<accession>A0A6J3M6A3</accession>
<name>A0A6J3M6A3_9PEZI</name>
<dbReference type="GeneID" id="54362446"/>
<reference evidence="4" key="2">
    <citation type="submission" date="2020-04" db="EMBL/GenBank/DDBJ databases">
        <authorList>
            <consortium name="NCBI Genome Project"/>
        </authorList>
    </citation>
    <scope>NUCLEOTIDE SEQUENCE</scope>
    <source>
        <strain evidence="4">CBS 342.82</strain>
    </source>
</reference>
<evidence type="ECO:0000313" key="3">
    <source>
        <dbReference type="Proteomes" id="UP000504637"/>
    </source>
</evidence>
<protein>
    <recommendedName>
        <fullName evidence="5">Secreted protein</fullName>
    </recommendedName>
</protein>
<reference evidence="4" key="3">
    <citation type="submission" date="2025-08" db="UniProtKB">
        <authorList>
            <consortium name="RefSeq"/>
        </authorList>
    </citation>
    <scope>IDENTIFICATION</scope>
    <source>
        <strain evidence="4">CBS 342.82</strain>
    </source>
</reference>
<dbReference type="RefSeq" id="XP_033460464.1">
    <property type="nucleotide sequence ID" value="XM_033604646.1"/>
</dbReference>
<keyword evidence="3" id="KW-1185">Reference proteome</keyword>